<dbReference type="NCBIfam" id="NF006565">
    <property type="entry name" value="PRK09072.1"/>
    <property type="match status" value="1"/>
</dbReference>
<evidence type="ECO:0000256" key="3">
    <source>
        <dbReference type="RuleBase" id="RU000363"/>
    </source>
</evidence>
<dbReference type="Proteomes" id="UP000325161">
    <property type="component" value="Chromosome"/>
</dbReference>
<dbReference type="SMART" id="SM00822">
    <property type="entry name" value="PKS_KR"/>
    <property type="match status" value="1"/>
</dbReference>
<dbReference type="Gene3D" id="3.40.50.720">
    <property type="entry name" value="NAD(P)-binding Rossmann-like Domain"/>
    <property type="match status" value="1"/>
</dbReference>
<dbReference type="InterPro" id="IPR002347">
    <property type="entry name" value="SDR_fam"/>
</dbReference>
<dbReference type="PANTHER" id="PTHR44196:SF1">
    <property type="entry name" value="DEHYDROGENASE_REDUCTASE SDR FAMILY MEMBER 7B"/>
    <property type="match status" value="1"/>
</dbReference>
<dbReference type="InterPro" id="IPR057326">
    <property type="entry name" value="KR_dom"/>
</dbReference>
<dbReference type="InterPro" id="IPR036291">
    <property type="entry name" value="NAD(P)-bd_dom_sf"/>
</dbReference>
<dbReference type="SUPFAM" id="SSF51735">
    <property type="entry name" value="NAD(P)-binding Rossmann-fold domains"/>
    <property type="match status" value="1"/>
</dbReference>
<dbReference type="PIRSF" id="PIRSF000126">
    <property type="entry name" value="11-beta-HSD1"/>
    <property type="match status" value="1"/>
</dbReference>
<dbReference type="GO" id="GO:0016491">
    <property type="term" value="F:oxidoreductase activity"/>
    <property type="evidence" value="ECO:0007669"/>
    <property type="project" value="UniProtKB-KW"/>
</dbReference>
<dbReference type="PROSITE" id="PS00061">
    <property type="entry name" value="ADH_SHORT"/>
    <property type="match status" value="1"/>
</dbReference>
<dbReference type="Pfam" id="PF00106">
    <property type="entry name" value="adh_short"/>
    <property type="match status" value="1"/>
</dbReference>
<dbReference type="PRINTS" id="PR00080">
    <property type="entry name" value="SDRFAMILY"/>
</dbReference>
<evidence type="ECO:0000313" key="6">
    <source>
        <dbReference type="Proteomes" id="UP000325161"/>
    </source>
</evidence>
<name>A0A5C0AVT0_9BURK</name>
<dbReference type="PRINTS" id="PR00081">
    <property type="entry name" value="GDHRDH"/>
</dbReference>
<gene>
    <name evidence="5" type="ORF">FXN63_12460</name>
</gene>
<dbReference type="PANTHER" id="PTHR44196">
    <property type="entry name" value="DEHYDROGENASE/REDUCTASE SDR FAMILY MEMBER 7B"/>
    <property type="match status" value="1"/>
</dbReference>
<dbReference type="RefSeq" id="WP_148815261.1">
    <property type="nucleotide sequence ID" value="NZ_CP043046.1"/>
</dbReference>
<feature type="domain" description="Ketoreductase" evidence="4">
    <location>
        <begin position="6"/>
        <end position="188"/>
    </location>
</feature>
<sequence>MKLSQTSVVLTGASGGIGSATARLLIHEGAKVLLVGRSKDKLMKLASELGAGASDRSRLDALVVDITTDAGRAAIRDVAQARNVNVLINNAGVPGFGPSIELSSVDAQAMVNTNLLAPMLLTSCLLPQLMKQPRAQVINVGSTLARIGVPGFAAYGATKAGLRAFSESLRRELAETSVKVQYFAPRAVDTQFNDARATTFNTVTGSRTDSVDKVAAAIIEMIRSERIERGIGWIEQLAARLNALCPGAMDGAFTKHRHALQTLPSSLTQLNRKPS</sequence>
<evidence type="ECO:0000256" key="2">
    <source>
        <dbReference type="ARBA" id="ARBA00023002"/>
    </source>
</evidence>
<protein>
    <submittedName>
        <fullName evidence="5">SDR family oxidoreductase</fullName>
    </submittedName>
</protein>
<dbReference type="OrthoDB" id="9790266at2"/>
<proteinExistence type="inferred from homology"/>
<reference evidence="5 6" key="1">
    <citation type="submission" date="2019-08" db="EMBL/GenBank/DDBJ databases">
        <title>Amphibian skin-associated Pigmentiphaga: genome sequence and occurrence across geography and hosts.</title>
        <authorList>
            <person name="Bletz M.C."/>
            <person name="Bunk B."/>
            <person name="Sproeer C."/>
            <person name="Biwer P."/>
            <person name="Reiter S."/>
            <person name="Rabemananjara F.C.E."/>
            <person name="Schulz S."/>
            <person name="Overmann J."/>
            <person name="Vences M."/>
        </authorList>
    </citation>
    <scope>NUCLEOTIDE SEQUENCE [LARGE SCALE GENOMIC DNA]</scope>
    <source>
        <strain evidence="5 6">Mada1488</strain>
    </source>
</reference>
<dbReference type="KEGG" id="pacr:FXN63_12460"/>
<evidence type="ECO:0000313" key="5">
    <source>
        <dbReference type="EMBL" id="QEI06552.1"/>
    </source>
</evidence>
<evidence type="ECO:0000256" key="1">
    <source>
        <dbReference type="ARBA" id="ARBA00006484"/>
    </source>
</evidence>
<keyword evidence="2" id="KW-0560">Oxidoreductase</keyword>
<evidence type="ECO:0000259" key="4">
    <source>
        <dbReference type="SMART" id="SM00822"/>
    </source>
</evidence>
<comment type="similarity">
    <text evidence="1 3">Belongs to the short-chain dehydrogenases/reductases (SDR) family.</text>
</comment>
<keyword evidence="6" id="KW-1185">Reference proteome</keyword>
<dbReference type="EMBL" id="CP043046">
    <property type="protein sequence ID" value="QEI06552.1"/>
    <property type="molecule type" value="Genomic_DNA"/>
</dbReference>
<organism evidence="5 6">
    <name type="scientific">Pigmentiphaga aceris</name>
    <dbReference type="NCBI Taxonomy" id="1940612"/>
    <lineage>
        <taxon>Bacteria</taxon>
        <taxon>Pseudomonadati</taxon>
        <taxon>Pseudomonadota</taxon>
        <taxon>Betaproteobacteria</taxon>
        <taxon>Burkholderiales</taxon>
        <taxon>Alcaligenaceae</taxon>
        <taxon>Pigmentiphaga</taxon>
    </lineage>
</organism>
<dbReference type="InterPro" id="IPR020904">
    <property type="entry name" value="Sc_DH/Rdtase_CS"/>
</dbReference>
<accession>A0A5C0AVT0</accession>
<dbReference type="GO" id="GO:0016020">
    <property type="term" value="C:membrane"/>
    <property type="evidence" value="ECO:0007669"/>
    <property type="project" value="TreeGrafter"/>
</dbReference>
<dbReference type="AlphaFoldDB" id="A0A5C0AVT0"/>
<dbReference type="CDD" id="cd05233">
    <property type="entry name" value="SDR_c"/>
    <property type="match status" value="1"/>
</dbReference>